<dbReference type="AlphaFoldDB" id="A0A1L7AL84"/>
<gene>
    <name evidence="2" type="ORF">RGI145_19505</name>
</gene>
<reference evidence="2 3" key="1">
    <citation type="submission" date="2016-05" db="EMBL/GenBank/DDBJ databases">
        <title>Complete Genome and Methylome Analysis of Psychrotrophic Bacterial Isolates from Antarctic Lake Untersee.</title>
        <authorList>
            <person name="Fomenkov A."/>
            <person name="Akimov V.N."/>
            <person name="Vasilyeva L.V."/>
            <person name="Andersen D."/>
            <person name="Vincze T."/>
            <person name="Roberts R.J."/>
        </authorList>
    </citation>
    <scope>NUCLEOTIDE SEQUENCE [LARGE SCALE GENOMIC DNA]</scope>
    <source>
        <strain evidence="2 3">U14-5</strain>
    </source>
</reference>
<dbReference type="Proteomes" id="UP000185494">
    <property type="component" value="Chromosome 2"/>
</dbReference>
<evidence type="ECO:0000313" key="2">
    <source>
        <dbReference type="EMBL" id="APT59535.1"/>
    </source>
</evidence>
<sequence length="427" mass="46677">MGILDFFRRAPEAQPASSSPLAEAEAFWGYSLDDPRLLEFMRSGAETLSGAVVTPEKALQNTAVFRCVDLITSTVGSLPLYMKREYPDGRVELATNHPLYDLLLHEPNNFQSPFDFKTYMQRNMLVEGDAFALIIRSRGQIIRLVPLEPGRVTWRQNADWSITYTYQRKSGGQVDYGQGDILHLRGLTHDGIGGMSRTRMAKEAIGLAMSAERAAARLFRNGMLAGGFLSHPKTLSDPAVARLKVGLDALAGADQAGRWVVGEEGLDLKPFPTTAANAQMAELRNQQIEEVARAFGVPRPLLMMDDTSWGSGIEQLGILFVRFGLRTWFSAWEEAIGRACLTLEERKSGLKADFDEQELLRGSMKDQGEFFAKALGAGGGRGWMSQNEVRIVTGLGRSADPDADSLKNPMTQKAGAPGNISGGTSDA</sequence>
<dbReference type="EMBL" id="CP015584">
    <property type="protein sequence ID" value="APT59535.1"/>
    <property type="molecule type" value="Genomic_DNA"/>
</dbReference>
<evidence type="ECO:0000256" key="1">
    <source>
        <dbReference type="SAM" id="MobiDB-lite"/>
    </source>
</evidence>
<dbReference type="KEGG" id="rgi:RGI145_19505"/>
<dbReference type="STRING" id="257708.RGI145_19505"/>
<organism evidence="2 3">
    <name type="scientific">Roseomonas gilardii</name>
    <dbReference type="NCBI Taxonomy" id="257708"/>
    <lineage>
        <taxon>Bacteria</taxon>
        <taxon>Pseudomonadati</taxon>
        <taxon>Pseudomonadota</taxon>
        <taxon>Alphaproteobacteria</taxon>
        <taxon>Acetobacterales</taxon>
        <taxon>Roseomonadaceae</taxon>
        <taxon>Roseomonas</taxon>
    </lineage>
</organism>
<dbReference type="NCBIfam" id="TIGR01537">
    <property type="entry name" value="portal_HK97"/>
    <property type="match status" value="1"/>
</dbReference>
<dbReference type="InterPro" id="IPR006944">
    <property type="entry name" value="Phage/GTA_portal"/>
</dbReference>
<protein>
    <submittedName>
        <fullName evidence="2">Phage portal protein</fullName>
    </submittedName>
</protein>
<evidence type="ECO:0000313" key="3">
    <source>
        <dbReference type="Proteomes" id="UP000185494"/>
    </source>
</evidence>
<proteinExistence type="predicted"/>
<accession>A0A1L7AL84</accession>
<name>A0A1L7AL84_9PROT</name>
<feature type="region of interest" description="Disordered" evidence="1">
    <location>
        <begin position="396"/>
        <end position="427"/>
    </location>
</feature>
<dbReference type="Pfam" id="PF04860">
    <property type="entry name" value="Phage_portal"/>
    <property type="match status" value="1"/>
</dbReference>
<dbReference type="InterPro" id="IPR006427">
    <property type="entry name" value="Portal_HK97"/>
</dbReference>
<dbReference type="RefSeq" id="WP_075800247.1">
    <property type="nucleotide sequence ID" value="NZ_CP015584.1"/>
</dbReference>